<dbReference type="InterPro" id="IPR018394">
    <property type="entry name" value="DNA_photolyase_1_CS_C"/>
</dbReference>
<evidence type="ECO:0000313" key="13">
    <source>
        <dbReference type="Proteomes" id="UP001218638"/>
    </source>
</evidence>
<dbReference type="SUPFAM" id="SSF48173">
    <property type="entry name" value="Cryptochrome/photolyase FAD-binding domain"/>
    <property type="match status" value="1"/>
</dbReference>
<dbReference type="EMBL" id="CP119075">
    <property type="protein sequence ID" value="WED67289.1"/>
    <property type="molecule type" value="Genomic_DNA"/>
</dbReference>
<evidence type="ECO:0000256" key="3">
    <source>
        <dbReference type="ARBA" id="ARBA00014046"/>
    </source>
</evidence>
<gene>
    <name evidence="12" type="ORF">PXH66_10550</name>
</gene>
<dbReference type="Proteomes" id="UP001218638">
    <property type="component" value="Chromosome"/>
</dbReference>
<feature type="domain" description="Photolyase/cryptochrome alpha/beta" evidence="11">
    <location>
        <begin position="4"/>
        <end position="133"/>
    </location>
</feature>
<dbReference type="PANTHER" id="PTHR11455">
    <property type="entry name" value="CRYPTOCHROME"/>
    <property type="match status" value="1"/>
</dbReference>
<feature type="site" description="Electron transfer via tryptophanyl radical" evidence="9">
    <location>
        <position position="312"/>
    </location>
</feature>
<dbReference type="InterPro" id="IPR006050">
    <property type="entry name" value="DNA_photolyase_N"/>
</dbReference>
<evidence type="ECO:0000256" key="7">
    <source>
        <dbReference type="ARBA" id="ARBA00033999"/>
    </source>
</evidence>
<feature type="binding site" evidence="8">
    <location>
        <begin position="238"/>
        <end position="242"/>
    </location>
    <ligand>
        <name>FAD</name>
        <dbReference type="ChEBI" id="CHEBI:57692"/>
    </ligand>
</feature>
<evidence type="ECO:0000256" key="8">
    <source>
        <dbReference type="PIRSR" id="PIRSR602081-1"/>
    </source>
</evidence>
<dbReference type="PROSITE" id="PS00394">
    <property type="entry name" value="DNA_PHOTOLYASES_1_1"/>
    <property type="match status" value="1"/>
</dbReference>
<dbReference type="FunFam" id="1.10.579.10:FF:000003">
    <property type="entry name" value="Deoxyribodipyrimidine photo-lyase"/>
    <property type="match status" value="1"/>
</dbReference>
<dbReference type="PRINTS" id="PR00147">
    <property type="entry name" value="DNAPHOTLYASE"/>
</dbReference>
<dbReference type="Pfam" id="PF00875">
    <property type="entry name" value="DNA_photolyase"/>
    <property type="match status" value="1"/>
</dbReference>
<dbReference type="Gene3D" id="1.10.579.10">
    <property type="entry name" value="DNA Cyclobutane Dipyrimidine Photolyase, subunit A, domain 3"/>
    <property type="match status" value="1"/>
</dbReference>
<feature type="site" description="Electron transfer via tryptophanyl radical" evidence="9">
    <location>
        <position position="367"/>
    </location>
</feature>
<reference evidence="12" key="1">
    <citation type="submission" date="2023-03" db="EMBL/GenBank/DDBJ databases">
        <title>Lomoglobus Profundus gen. nov., sp. nov., a novel member of the phylum Verrucomicrobia, isolated from deep-marine sediment of South China Sea.</title>
        <authorList>
            <person name="Ahmad T."/>
            <person name="Ishaq S.E."/>
            <person name="Wang F."/>
        </authorList>
    </citation>
    <scope>NUCLEOTIDE SEQUENCE</scope>
    <source>
        <strain evidence="12">LMO-M01</strain>
    </source>
</reference>
<comment type="cofactor">
    <cofactor evidence="8">
        <name>FAD</name>
        <dbReference type="ChEBI" id="CHEBI:57692"/>
    </cofactor>
    <text evidence="8">Binds 1 FAD per subunit.</text>
</comment>
<dbReference type="GO" id="GO:0003904">
    <property type="term" value="F:deoxyribodipyrimidine photo-lyase activity"/>
    <property type="evidence" value="ECO:0007669"/>
    <property type="project" value="UniProtKB-EC"/>
</dbReference>
<comment type="catalytic activity">
    <reaction evidence="7">
        <text>cyclobutadipyrimidine (in DNA) = 2 pyrimidine residues (in DNA).</text>
        <dbReference type="EC" id="4.1.99.3"/>
    </reaction>
</comment>
<evidence type="ECO:0000256" key="1">
    <source>
        <dbReference type="ARBA" id="ARBA00001932"/>
    </source>
</evidence>
<dbReference type="InterPro" id="IPR005101">
    <property type="entry name" value="Cryptochr/Photolyase_FAD-bd"/>
</dbReference>
<dbReference type="KEGG" id="slom:PXH66_10550"/>
<evidence type="ECO:0000259" key="11">
    <source>
        <dbReference type="PROSITE" id="PS51645"/>
    </source>
</evidence>
<organism evidence="12 13">
    <name type="scientific">Synoicihabitans lomoniglobus</name>
    <dbReference type="NCBI Taxonomy" id="2909285"/>
    <lineage>
        <taxon>Bacteria</taxon>
        <taxon>Pseudomonadati</taxon>
        <taxon>Verrucomicrobiota</taxon>
        <taxon>Opitutia</taxon>
        <taxon>Opitutales</taxon>
        <taxon>Opitutaceae</taxon>
        <taxon>Synoicihabitans</taxon>
    </lineage>
</organism>
<dbReference type="PANTHER" id="PTHR11455:SF9">
    <property type="entry name" value="CRYPTOCHROME CIRCADIAN CLOCK 5 ISOFORM X1"/>
    <property type="match status" value="1"/>
</dbReference>
<evidence type="ECO:0000256" key="2">
    <source>
        <dbReference type="ARBA" id="ARBA00013149"/>
    </source>
</evidence>
<evidence type="ECO:0000256" key="4">
    <source>
        <dbReference type="ARBA" id="ARBA00022630"/>
    </source>
</evidence>
<feature type="site" description="Electron transfer via tryptophanyl radical" evidence="9">
    <location>
        <position position="390"/>
    </location>
</feature>
<proteinExistence type="inferred from homology"/>
<evidence type="ECO:0000313" key="12">
    <source>
        <dbReference type="EMBL" id="WED67289.1"/>
    </source>
</evidence>
<accession>A0AAF0I5I0</accession>
<dbReference type="InterPro" id="IPR014729">
    <property type="entry name" value="Rossmann-like_a/b/a_fold"/>
</dbReference>
<protein>
    <recommendedName>
        <fullName evidence="3">Deoxyribodipyrimidine photo-lyase</fullName>
        <ecNumber evidence="2">4.1.99.3</ecNumber>
    </recommendedName>
</protein>
<dbReference type="PROSITE" id="PS51645">
    <property type="entry name" value="PHR_CRY_ALPHA_BETA"/>
    <property type="match status" value="1"/>
</dbReference>
<dbReference type="GO" id="GO:0009416">
    <property type="term" value="P:response to light stimulus"/>
    <property type="evidence" value="ECO:0007669"/>
    <property type="project" value="TreeGrafter"/>
</dbReference>
<feature type="binding site" evidence="8">
    <location>
        <position position="226"/>
    </location>
    <ligand>
        <name>FAD</name>
        <dbReference type="ChEBI" id="CHEBI:57692"/>
    </ligand>
</feature>
<keyword evidence="6 10" id="KW-0157">Chromophore</keyword>
<feature type="binding site" evidence="8">
    <location>
        <position position="278"/>
    </location>
    <ligand>
        <name>FAD</name>
        <dbReference type="ChEBI" id="CHEBI:57692"/>
    </ligand>
</feature>
<dbReference type="GO" id="GO:0071949">
    <property type="term" value="F:FAD binding"/>
    <property type="evidence" value="ECO:0007669"/>
    <property type="project" value="TreeGrafter"/>
</dbReference>
<name>A0AAF0I5I0_9BACT</name>
<dbReference type="Pfam" id="PF03441">
    <property type="entry name" value="FAD_binding_7"/>
    <property type="match status" value="1"/>
</dbReference>
<evidence type="ECO:0000256" key="6">
    <source>
        <dbReference type="ARBA" id="ARBA00022991"/>
    </source>
</evidence>
<dbReference type="InterPro" id="IPR036155">
    <property type="entry name" value="Crypto/Photolyase_N_sf"/>
</dbReference>
<sequence>MSESPTIVWLRQDLRLADHPALAAAAARGGAVVPVYIWDEAGEGDWPLGGASRWWLHHSLAALDDALQGKGSRLVLRAGRAIEVLRALMAETGATAVYWSRRYEPGSIKRDREVKAALREDGAEVRSFNSALLHEPHTIRNKQGGPFKVFTPFWRHCLAREKEAVTPDLPATLRSPQTWPTCDDLSAWKLLPRRDWADGFSERWRPGENGAHEALAAFADEVINQYSDQRNFPGIRGTSRLSPYLHFGEISPRQIWAAVAALGAERGVFPASKGAQVFLAEVGWREFAYHLLFHFDHTPTHPLRDEFAAFPWRADEDGTLLRAWQNGRTGYPIVDAGMRELWATGWMHNRVRMVVASFLVKHLRLPWQRGAEWFWDTLVDADLASNTLGWQWSAGCGADAAPYFRVFAPVLQGGKFDGDGDYVRRWVPELASLPNKHLHAPWEAPEQVLTAAGVALGRNYPHPIVDHKEARDAALAAYQELRQGGRP</sequence>
<keyword evidence="4 8" id="KW-0285">Flavoprotein</keyword>
<dbReference type="Gene3D" id="3.40.50.620">
    <property type="entry name" value="HUPs"/>
    <property type="match status" value="1"/>
</dbReference>
<comment type="cofactor">
    <cofactor evidence="1">
        <name>(6R)-5,10-methylene-5,6,7,8-tetrahydrofolate</name>
        <dbReference type="ChEBI" id="CHEBI:15636"/>
    </cofactor>
</comment>
<dbReference type="Gene3D" id="1.25.40.80">
    <property type="match status" value="1"/>
</dbReference>
<feature type="binding site" evidence="8">
    <location>
        <begin position="380"/>
        <end position="382"/>
    </location>
    <ligand>
        <name>FAD</name>
        <dbReference type="ChEBI" id="CHEBI:57692"/>
    </ligand>
</feature>
<dbReference type="EC" id="4.1.99.3" evidence="2"/>
<dbReference type="InterPro" id="IPR036134">
    <property type="entry name" value="Crypto/Photolyase_FAD-like_sf"/>
</dbReference>
<keyword evidence="13" id="KW-1185">Reference proteome</keyword>
<dbReference type="SUPFAM" id="SSF52425">
    <property type="entry name" value="Cryptochrome/photolyase, N-terminal domain"/>
    <property type="match status" value="1"/>
</dbReference>
<dbReference type="PROSITE" id="PS00691">
    <property type="entry name" value="DNA_PHOTOLYASES_1_2"/>
    <property type="match status" value="1"/>
</dbReference>
<dbReference type="GO" id="GO:0003677">
    <property type="term" value="F:DNA binding"/>
    <property type="evidence" value="ECO:0007669"/>
    <property type="project" value="TreeGrafter"/>
</dbReference>
<dbReference type="GO" id="GO:0000719">
    <property type="term" value="P:photoreactive repair"/>
    <property type="evidence" value="ECO:0007669"/>
    <property type="project" value="UniProtKB-ARBA"/>
</dbReference>
<dbReference type="RefSeq" id="WP_330928136.1">
    <property type="nucleotide sequence ID" value="NZ_CP119075.1"/>
</dbReference>
<comment type="similarity">
    <text evidence="10">Belongs to the DNA photolyase family.</text>
</comment>
<dbReference type="InterPro" id="IPR002081">
    <property type="entry name" value="Cryptochrome/DNA_photolyase_1"/>
</dbReference>
<evidence type="ECO:0000256" key="9">
    <source>
        <dbReference type="PIRSR" id="PIRSR602081-2"/>
    </source>
</evidence>
<evidence type="ECO:0000256" key="5">
    <source>
        <dbReference type="ARBA" id="ARBA00022827"/>
    </source>
</evidence>
<dbReference type="AlphaFoldDB" id="A0AAF0I5I0"/>
<keyword evidence="5 8" id="KW-0274">FAD</keyword>
<evidence type="ECO:0000256" key="10">
    <source>
        <dbReference type="RuleBase" id="RU004182"/>
    </source>
</evidence>